<evidence type="ECO:0000256" key="1">
    <source>
        <dbReference type="SAM" id="MobiDB-lite"/>
    </source>
</evidence>
<protein>
    <recommendedName>
        <fullName evidence="4">J domain-containing protein</fullName>
    </recommendedName>
</protein>
<dbReference type="InterPro" id="IPR019734">
    <property type="entry name" value="TPR_rpt"/>
</dbReference>
<keyword evidence="3" id="KW-1185">Reference proteome</keyword>
<dbReference type="InterPro" id="IPR001623">
    <property type="entry name" value="DnaJ_domain"/>
</dbReference>
<dbReference type="PANTHER" id="PTHR46816:SF1">
    <property type="entry name" value="TETRATRICOPEPTIDE REPEAT (TPR)-LIKE SUPERFAMILY PROTEIN"/>
    <property type="match status" value="1"/>
</dbReference>
<dbReference type="SUPFAM" id="SSF48452">
    <property type="entry name" value="TPR-like"/>
    <property type="match status" value="1"/>
</dbReference>
<dbReference type="OrthoDB" id="1903421at2759"/>
<dbReference type="InterPro" id="IPR011990">
    <property type="entry name" value="TPR-like_helical_dom_sf"/>
</dbReference>
<dbReference type="SMART" id="SM00028">
    <property type="entry name" value="TPR"/>
    <property type="match status" value="1"/>
</dbReference>
<dbReference type="GO" id="GO:0005783">
    <property type="term" value="C:endoplasmic reticulum"/>
    <property type="evidence" value="ECO:0007669"/>
    <property type="project" value="UniProtKB-ARBA"/>
</dbReference>
<accession>A0A843UZ37</accession>
<dbReference type="EMBL" id="NMUH01000789">
    <property type="protein sequence ID" value="MQL84829.1"/>
    <property type="molecule type" value="Genomic_DNA"/>
</dbReference>
<evidence type="ECO:0000313" key="3">
    <source>
        <dbReference type="Proteomes" id="UP000652761"/>
    </source>
</evidence>
<organism evidence="2 3">
    <name type="scientific">Colocasia esculenta</name>
    <name type="common">Wild taro</name>
    <name type="synonym">Arum esculentum</name>
    <dbReference type="NCBI Taxonomy" id="4460"/>
    <lineage>
        <taxon>Eukaryota</taxon>
        <taxon>Viridiplantae</taxon>
        <taxon>Streptophyta</taxon>
        <taxon>Embryophyta</taxon>
        <taxon>Tracheophyta</taxon>
        <taxon>Spermatophyta</taxon>
        <taxon>Magnoliopsida</taxon>
        <taxon>Liliopsida</taxon>
        <taxon>Araceae</taxon>
        <taxon>Aroideae</taxon>
        <taxon>Colocasieae</taxon>
        <taxon>Colocasia</taxon>
    </lineage>
</organism>
<dbReference type="CDD" id="cd06257">
    <property type="entry name" value="DnaJ"/>
    <property type="match status" value="1"/>
</dbReference>
<proteinExistence type="predicted"/>
<dbReference type="InterPro" id="IPR036869">
    <property type="entry name" value="J_dom_sf"/>
</dbReference>
<dbReference type="Proteomes" id="UP000652761">
    <property type="component" value="Unassembled WGS sequence"/>
</dbReference>
<feature type="region of interest" description="Disordered" evidence="1">
    <location>
        <begin position="237"/>
        <end position="256"/>
    </location>
</feature>
<evidence type="ECO:0000313" key="2">
    <source>
        <dbReference type="EMBL" id="MQL84829.1"/>
    </source>
</evidence>
<feature type="compositionally biased region" description="Low complexity" evidence="1">
    <location>
        <begin position="237"/>
        <end position="250"/>
    </location>
</feature>
<evidence type="ECO:0008006" key="4">
    <source>
        <dbReference type="Google" id="ProtNLM"/>
    </source>
</evidence>
<dbReference type="PANTHER" id="PTHR46816">
    <property type="entry name" value="OS01G0273500 PROTEIN"/>
    <property type="match status" value="1"/>
</dbReference>
<gene>
    <name evidence="2" type="ORF">Taro_017335</name>
</gene>
<reference evidence="2" key="1">
    <citation type="submission" date="2017-07" db="EMBL/GenBank/DDBJ databases">
        <title>Taro Niue Genome Assembly and Annotation.</title>
        <authorList>
            <person name="Atibalentja N."/>
            <person name="Keating K."/>
            <person name="Fields C.J."/>
        </authorList>
    </citation>
    <scope>NUCLEOTIDE SEQUENCE</scope>
    <source>
        <strain evidence="2">Niue_2</strain>
        <tissue evidence="2">Leaf</tissue>
    </source>
</reference>
<feature type="region of interest" description="Disordered" evidence="1">
    <location>
        <begin position="93"/>
        <end position="118"/>
    </location>
</feature>
<dbReference type="AlphaFoldDB" id="A0A843UZ37"/>
<name>A0A843UZ37_COLES</name>
<dbReference type="SUPFAM" id="SSF46565">
    <property type="entry name" value="Chaperone J-domain"/>
    <property type="match status" value="1"/>
</dbReference>
<comment type="caution">
    <text evidence="2">The sequence shown here is derived from an EMBL/GenBank/DDBJ whole genome shotgun (WGS) entry which is preliminary data.</text>
</comment>
<feature type="compositionally biased region" description="Low complexity" evidence="1">
    <location>
        <begin position="99"/>
        <end position="118"/>
    </location>
</feature>
<dbReference type="Gene3D" id="1.25.40.10">
    <property type="entry name" value="Tetratricopeptide repeat domain"/>
    <property type="match status" value="1"/>
</dbReference>
<sequence>MSSSPPSVSAEKKHWWMSNRKVAGRYLKDARALIATQEPSHVSSALGLLDAALALSPRSEVALELKARSLLYLRRFRDVADMLQDYIPSFKEGADVDDSSTSLSSESSVATTTSSSSSSSSKQLYRERLKLLPLSSSSSFLDDGGQGPDGARCLSVSNLKRRLLAGLGKSGDGEGQWRYIVLGQACSHLGMMEDAVVLLQTGRRLASAASRRDSHHLPDDFFSFSASDAIDEASSVSTSISAGPSSSSAPPAVPPTELDSASHLLSSIKLLLRRRAAAVAALDAGLPTESARHFSKILDGRRGVPHSFAAGCLVGRAAAYHAAGRIVESIADCNRALALDPASIPALRARADLLESVGSLPDCLRDLDHLKLLYDAILRDRKLPGPLWRPHGEVRYRDIPGDLRELLSRIQELRQRVARGEAFNVDYHALVGVRRGCTRSELERAYLLLCLKHQPDRAAAFVDRLEFGDEHRDIDAVRDQAKMSASMLYRLLQKGYCSIMSSIMDEEAVEKQRRLREATAATAASPPSLVPESAKLPGREQGVLVENGKERNVFAPPPSTTPSPETTAAAAAAASAVFQGVFCRDLAAVGSLFSQVGFNQTMQVTYEALSC</sequence>